<comment type="catalytic activity">
    <reaction evidence="1">
        <text>Hydrolyzes the link between N-acetylmuramoyl residues and L-amino acid residues in certain cell-wall glycopeptides.</text>
        <dbReference type="EC" id="3.5.1.28"/>
    </reaction>
</comment>
<dbReference type="OrthoDB" id="9794842at2"/>
<dbReference type="SMART" id="SM00644">
    <property type="entry name" value="Ami_2"/>
    <property type="match status" value="1"/>
</dbReference>
<evidence type="ECO:0000256" key="9">
    <source>
        <dbReference type="ARBA" id="ARBA00022833"/>
    </source>
</evidence>
<accession>A0A5C8P6K1</accession>
<dbReference type="GO" id="GO:0071555">
    <property type="term" value="P:cell wall organization"/>
    <property type="evidence" value="ECO:0007669"/>
    <property type="project" value="UniProtKB-KW"/>
</dbReference>
<dbReference type="GO" id="GO:0009254">
    <property type="term" value="P:peptidoglycan turnover"/>
    <property type="evidence" value="ECO:0007669"/>
    <property type="project" value="TreeGrafter"/>
</dbReference>
<evidence type="ECO:0000259" key="14">
    <source>
        <dbReference type="SMART" id="SM00644"/>
    </source>
</evidence>
<evidence type="ECO:0000256" key="6">
    <source>
        <dbReference type="ARBA" id="ARBA00022490"/>
    </source>
</evidence>
<dbReference type="AlphaFoldDB" id="A0A5C8P6K1"/>
<comment type="cofactor">
    <cofactor evidence="2">
        <name>Zn(2+)</name>
        <dbReference type="ChEBI" id="CHEBI:29105"/>
    </cofactor>
</comment>
<gene>
    <name evidence="15" type="primary">ampD</name>
    <name evidence="15" type="ORF">FHP08_03710</name>
</gene>
<evidence type="ECO:0000256" key="4">
    <source>
        <dbReference type="ARBA" id="ARBA00007553"/>
    </source>
</evidence>
<evidence type="ECO:0000256" key="7">
    <source>
        <dbReference type="ARBA" id="ARBA00022723"/>
    </source>
</evidence>
<evidence type="ECO:0000313" key="15">
    <source>
        <dbReference type="EMBL" id="TXL68797.1"/>
    </source>
</evidence>
<keyword evidence="10" id="KW-0961">Cell wall biogenesis/degradation</keyword>
<dbReference type="InterPro" id="IPR036505">
    <property type="entry name" value="Amidase/PGRP_sf"/>
</dbReference>
<evidence type="ECO:0000313" key="16">
    <source>
        <dbReference type="Proteomes" id="UP000321548"/>
    </source>
</evidence>
<dbReference type="Gene3D" id="3.40.80.10">
    <property type="entry name" value="Peptidoglycan recognition protein-like"/>
    <property type="match status" value="1"/>
</dbReference>
<evidence type="ECO:0000256" key="8">
    <source>
        <dbReference type="ARBA" id="ARBA00022801"/>
    </source>
</evidence>
<dbReference type="PANTHER" id="PTHR30417">
    <property type="entry name" value="N-ACETYLMURAMOYL-L-ALANINE AMIDASE AMID"/>
    <property type="match status" value="1"/>
</dbReference>
<evidence type="ECO:0000256" key="1">
    <source>
        <dbReference type="ARBA" id="ARBA00001561"/>
    </source>
</evidence>
<comment type="caution">
    <text evidence="15">The sequence shown here is derived from an EMBL/GenBank/DDBJ whole genome shotgun (WGS) entry which is preliminary data.</text>
</comment>
<dbReference type="CDD" id="cd06583">
    <property type="entry name" value="PGRP"/>
    <property type="match status" value="1"/>
</dbReference>
<dbReference type="InterPro" id="IPR002502">
    <property type="entry name" value="Amidase_domain"/>
</dbReference>
<keyword evidence="8 15" id="KW-0378">Hydrolase</keyword>
<evidence type="ECO:0000256" key="13">
    <source>
        <dbReference type="SAM" id="MobiDB-lite"/>
    </source>
</evidence>
<dbReference type="GO" id="GO:0005737">
    <property type="term" value="C:cytoplasm"/>
    <property type="evidence" value="ECO:0007669"/>
    <property type="project" value="UniProtKB-SubCell"/>
</dbReference>
<evidence type="ECO:0000256" key="12">
    <source>
        <dbReference type="ARBA" id="ARBA00042615"/>
    </source>
</evidence>
<comment type="similarity">
    <text evidence="4">Belongs to the N-acetylmuramoyl-L-alanine amidase 2 family.</text>
</comment>
<sequence length="222" mass="24769">MSKSTARPGGWRGGWLRSARAVPSPNHDERPTGAAVELLVVHYISLPPGRFRGDAIERLFTNRLDAAAHPAFAPLGELRVSAHFLVRRNGELLQFVDADRRAWHAGVSRFDGRERCNDFSIGVELEGDGAHRFTASQYRALRRLVARLRERYPLRWIAGHADVAPDRKEDPGPYFDWRRIAGAREARGLAAPFAPAHAGDALLPRRRRSRLARLSHPGVSPA</sequence>
<evidence type="ECO:0000256" key="5">
    <source>
        <dbReference type="ARBA" id="ARBA00011901"/>
    </source>
</evidence>
<dbReference type="Proteomes" id="UP000321548">
    <property type="component" value="Unassembled WGS sequence"/>
</dbReference>
<keyword evidence="9" id="KW-0862">Zinc</keyword>
<organism evidence="15 16">
    <name type="scientific">Zeimonas arvi</name>
    <dbReference type="NCBI Taxonomy" id="2498847"/>
    <lineage>
        <taxon>Bacteria</taxon>
        <taxon>Pseudomonadati</taxon>
        <taxon>Pseudomonadota</taxon>
        <taxon>Betaproteobacteria</taxon>
        <taxon>Burkholderiales</taxon>
        <taxon>Burkholderiaceae</taxon>
        <taxon>Zeimonas</taxon>
    </lineage>
</organism>
<keyword evidence="16" id="KW-1185">Reference proteome</keyword>
<evidence type="ECO:0000256" key="11">
    <source>
        <dbReference type="ARBA" id="ARBA00039257"/>
    </source>
</evidence>
<dbReference type="NCBIfam" id="NF008758">
    <property type="entry name" value="PRK11789.1"/>
    <property type="match status" value="1"/>
</dbReference>
<evidence type="ECO:0000256" key="10">
    <source>
        <dbReference type="ARBA" id="ARBA00023316"/>
    </source>
</evidence>
<dbReference type="EMBL" id="VDUY01000001">
    <property type="protein sequence ID" value="TXL68797.1"/>
    <property type="molecule type" value="Genomic_DNA"/>
</dbReference>
<dbReference type="SUPFAM" id="SSF55846">
    <property type="entry name" value="N-acetylmuramoyl-L-alanine amidase-like"/>
    <property type="match status" value="1"/>
</dbReference>
<dbReference type="GO" id="GO:0008745">
    <property type="term" value="F:N-acetylmuramoyl-L-alanine amidase activity"/>
    <property type="evidence" value="ECO:0007669"/>
    <property type="project" value="UniProtKB-EC"/>
</dbReference>
<protein>
    <recommendedName>
        <fullName evidence="11">1,6-anhydro-N-acetylmuramyl-L-alanine amidase AmpD</fullName>
        <ecNumber evidence="5">3.5.1.28</ecNumber>
    </recommendedName>
    <alternativeName>
        <fullName evidence="12">N-acetylmuramoyl-L-alanine amidase</fullName>
    </alternativeName>
</protein>
<evidence type="ECO:0000256" key="3">
    <source>
        <dbReference type="ARBA" id="ARBA00004496"/>
    </source>
</evidence>
<keyword evidence="7" id="KW-0479">Metal-binding</keyword>
<dbReference type="PANTHER" id="PTHR30417:SF4">
    <property type="entry name" value="1,6-ANHYDRO-N-ACETYLMURAMYL-L-ALANINE AMIDASE AMPD"/>
    <property type="match status" value="1"/>
</dbReference>
<dbReference type="RefSeq" id="WP_147702933.1">
    <property type="nucleotide sequence ID" value="NZ_VDUY01000001.1"/>
</dbReference>
<dbReference type="GO" id="GO:0009253">
    <property type="term" value="P:peptidoglycan catabolic process"/>
    <property type="evidence" value="ECO:0007669"/>
    <property type="project" value="InterPro"/>
</dbReference>
<proteinExistence type="inferred from homology"/>
<evidence type="ECO:0000256" key="2">
    <source>
        <dbReference type="ARBA" id="ARBA00001947"/>
    </source>
</evidence>
<dbReference type="GO" id="GO:0046872">
    <property type="term" value="F:metal ion binding"/>
    <property type="evidence" value="ECO:0007669"/>
    <property type="project" value="UniProtKB-KW"/>
</dbReference>
<feature type="region of interest" description="Disordered" evidence="13">
    <location>
        <begin position="1"/>
        <end position="29"/>
    </location>
</feature>
<comment type="subcellular location">
    <subcellularLocation>
        <location evidence="3">Cytoplasm</location>
    </subcellularLocation>
</comment>
<dbReference type="Pfam" id="PF01510">
    <property type="entry name" value="Amidase_2"/>
    <property type="match status" value="1"/>
</dbReference>
<keyword evidence="6" id="KW-0963">Cytoplasm</keyword>
<dbReference type="EC" id="3.5.1.28" evidence="5"/>
<dbReference type="InterPro" id="IPR051206">
    <property type="entry name" value="NAMLAA_amidase_2"/>
</dbReference>
<feature type="domain" description="N-acetylmuramoyl-L-alanine amidase" evidence="14">
    <location>
        <begin position="24"/>
        <end position="172"/>
    </location>
</feature>
<reference evidence="15 16" key="1">
    <citation type="submission" date="2019-06" db="EMBL/GenBank/DDBJ databases">
        <title>Quisquiliibacterium sp. nov., isolated from a maize field.</title>
        <authorList>
            <person name="Lin S.-Y."/>
            <person name="Tsai C.-F."/>
            <person name="Young C.-C."/>
        </authorList>
    </citation>
    <scope>NUCLEOTIDE SEQUENCE [LARGE SCALE GENOMIC DNA]</scope>
    <source>
        <strain evidence="15 16">CC-CFT501</strain>
    </source>
</reference>
<name>A0A5C8P6K1_9BURK</name>